<dbReference type="Gene3D" id="1.20.1540.10">
    <property type="entry name" value="Rhomboid-like"/>
    <property type="match status" value="1"/>
</dbReference>
<feature type="region of interest" description="Disordered" evidence="8">
    <location>
        <begin position="306"/>
        <end position="347"/>
    </location>
</feature>
<dbReference type="EMBL" id="CAICTM010002462">
    <property type="protein sequence ID" value="CAB9529323.1"/>
    <property type="molecule type" value="Genomic_DNA"/>
</dbReference>
<feature type="compositionally biased region" description="Low complexity" evidence="8">
    <location>
        <begin position="330"/>
        <end position="347"/>
    </location>
</feature>
<dbReference type="PANTHER" id="PTHR43066">
    <property type="entry name" value="RHOMBOID-RELATED PROTEIN"/>
    <property type="match status" value="1"/>
</dbReference>
<feature type="transmembrane region" description="Helical" evidence="9">
    <location>
        <begin position="164"/>
        <end position="187"/>
    </location>
</feature>
<keyword evidence="3" id="KW-0645">Protease</keyword>
<dbReference type="GO" id="GO:0006508">
    <property type="term" value="P:proteolysis"/>
    <property type="evidence" value="ECO:0007669"/>
    <property type="project" value="UniProtKB-KW"/>
</dbReference>
<dbReference type="AlphaFoldDB" id="A0A9N8EYT6"/>
<gene>
    <name evidence="11" type="ORF">SEMRO_2464_G328480.1</name>
</gene>
<evidence type="ECO:0000256" key="2">
    <source>
        <dbReference type="ARBA" id="ARBA00009045"/>
    </source>
</evidence>
<protein>
    <submittedName>
        <fullName evidence="11">Rhomboid-like protein 15</fullName>
    </submittedName>
</protein>
<evidence type="ECO:0000256" key="7">
    <source>
        <dbReference type="ARBA" id="ARBA00023136"/>
    </source>
</evidence>
<comment type="subcellular location">
    <subcellularLocation>
        <location evidence="1">Membrane</location>
        <topology evidence="1">Multi-pass membrane protein</topology>
    </subcellularLocation>
</comment>
<dbReference type="GO" id="GO:0004252">
    <property type="term" value="F:serine-type endopeptidase activity"/>
    <property type="evidence" value="ECO:0007669"/>
    <property type="project" value="InterPro"/>
</dbReference>
<proteinExistence type="inferred from homology"/>
<keyword evidence="12" id="KW-1185">Reference proteome</keyword>
<evidence type="ECO:0000256" key="5">
    <source>
        <dbReference type="ARBA" id="ARBA00022801"/>
    </source>
</evidence>
<keyword evidence="5" id="KW-0378">Hydrolase</keyword>
<reference evidence="11" key="1">
    <citation type="submission" date="2020-06" db="EMBL/GenBank/DDBJ databases">
        <authorList>
            <consortium name="Plant Systems Biology data submission"/>
        </authorList>
    </citation>
    <scope>NUCLEOTIDE SEQUENCE</scope>
    <source>
        <strain evidence="11">D6</strain>
    </source>
</reference>
<keyword evidence="7 9" id="KW-0472">Membrane</keyword>
<evidence type="ECO:0000256" key="8">
    <source>
        <dbReference type="SAM" id="MobiDB-lite"/>
    </source>
</evidence>
<dbReference type="Pfam" id="PF01694">
    <property type="entry name" value="Rhomboid"/>
    <property type="match status" value="1"/>
</dbReference>
<feature type="transmembrane region" description="Helical" evidence="9">
    <location>
        <begin position="133"/>
        <end position="152"/>
    </location>
</feature>
<evidence type="ECO:0000256" key="6">
    <source>
        <dbReference type="ARBA" id="ARBA00022989"/>
    </source>
</evidence>
<evidence type="ECO:0000256" key="1">
    <source>
        <dbReference type="ARBA" id="ARBA00004141"/>
    </source>
</evidence>
<name>A0A9N8EYT6_9STRA</name>
<evidence type="ECO:0000313" key="11">
    <source>
        <dbReference type="EMBL" id="CAB9529323.1"/>
    </source>
</evidence>
<evidence type="ECO:0000256" key="3">
    <source>
        <dbReference type="ARBA" id="ARBA00022670"/>
    </source>
</evidence>
<dbReference type="OrthoDB" id="10257275at2759"/>
<dbReference type="Proteomes" id="UP001153069">
    <property type="component" value="Unassembled WGS sequence"/>
</dbReference>
<dbReference type="SUPFAM" id="SSF144091">
    <property type="entry name" value="Rhomboid-like"/>
    <property type="match status" value="1"/>
</dbReference>
<feature type="transmembrane region" description="Helical" evidence="9">
    <location>
        <begin position="101"/>
        <end position="121"/>
    </location>
</feature>
<evidence type="ECO:0000259" key="10">
    <source>
        <dbReference type="Pfam" id="PF01694"/>
    </source>
</evidence>
<comment type="similarity">
    <text evidence="2">Belongs to the peptidase S54 family.</text>
</comment>
<sequence length="347" mass="38636">MSSLPSSSSSSSTTRGADLVRSLPVATAGTIGLCCSVYVSQLVLDVPVRLFTMNPRRILYLHEYYRMVSSCFFHGSLMHIAMNMMSTAAISTLMERRLGTLAYILTVLWAVLLTSSLYVALAYVSHTLFWSDGLLNSHAVGFSGIMFHLLVLECNLVPAATRSIFGLVQVPSYAYPLAMLVVMQVILPNISFCGHLCGIVTGMLQLYGVLDVVCLVADESHLQTMEQWRILRPITSKENYVPVRINNSSNNTSDLRRDPKTLWRSTQRTCHLAWTFAWNILETCQVAIFGRGRRVNANIYFPAATTRSRGEDHSSNSIQLLQQSAEEESSSSNNNWSPPPRQQSQLL</sequence>
<keyword evidence="4 9" id="KW-0812">Transmembrane</keyword>
<accession>A0A9N8EYT6</accession>
<comment type="caution">
    <text evidence="11">The sequence shown here is derived from an EMBL/GenBank/DDBJ whole genome shotgun (WGS) entry which is preliminary data.</text>
</comment>
<keyword evidence="6 9" id="KW-1133">Transmembrane helix</keyword>
<dbReference type="InterPro" id="IPR022764">
    <property type="entry name" value="Peptidase_S54_rhomboid_dom"/>
</dbReference>
<dbReference type="PANTHER" id="PTHR43066:SF1">
    <property type="entry name" value="RHOMBOID PROTEIN 2"/>
    <property type="match status" value="1"/>
</dbReference>
<evidence type="ECO:0000256" key="4">
    <source>
        <dbReference type="ARBA" id="ARBA00022692"/>
    </source>
</evidence>
<evidence type="ECO:0000313" key="12">
    <source>
        <dbReference type="Proteomes" id="UP001153069"/>
    </source>
</evidence>
<organism evidence="11 12">
    <name type="scientific">Seminavis robusta</name>
    <dbReference type="NCBI Taxonomy" id="568900"/>
    <lineage>
        <taxon>Eukaryota</taxon>
        <taxon>Sar</taxon>
        <taxon>Stramenopiles</taxon>
        <taxon>Ochrophyta</taxon>
        <taxon>Bacillariophyta</taxon>
        <taxon>Bacillariophyceae</taxon>
        <taxon>Bacillariophycidae</taxon>
        <taxon>Naviculales</taxon>
        <taxon>Naviculaceae</taxon>
        <taxon>Seminavis</taxon>
    </lineage>
</organism>
<feature type="domain" description="Peptidase S54 rhomboid" evidence="10">
    <location>
        <begin position="62"/>
        <end position="208"/>
    </location>
</feature>
<dbReference type="GO" id="GO:0016020">
    <property type="term" value="C:membrane"/>
    <property type="evidence" value="ECO:0007669"/>
    <property type="project" value="UniProtKB-SubCell"/>
</dbReference>
<evidence type="ECO:0000256" key="9">
    <source>
        <dbReference type="SAM" id="Phobius"/>
    </source>
</evidence>
<dbReference type="InterPro" id="IPR035952">
    <property type="entry name" value="Rhomboid-like_sf"/>
</dbReference>